<sequence length="131" mass="15579">MPAFLEWLFVEFHWKTKSLAQEPFREYRRECLFLAPCLAAPRHHRETISLLFEKRRRSLPTFLHSERVFHVQSSKDKKLMARTQRRVLYTLKTDHPKLNGYVSVGYVSLCLENATDGIDFCLFSYCKIHTV</sequence>
<accession>A0A2N8Z9A3</accession>
<dbReference type="Proteomes" id="UP000235828">
    <property type="component" value="Chromosome A"/>
</dbReference>
<gene>
    <name evidence="1" type="ORF">VTAP4600_A0512</name>
</gene>
<dbReference type="KEGG" id="vta:A0512"/>
<name>A0A2N8Z9A3_9VIBR</name>
<organism evidence="1 2">
    <name type="scientific">Vibrio tapetis subsp. tapetis</name>
    <dbReference type="NCBI Taxonomy" id="1671868"/>
    <lineage>
        <taxon>Bacteria</taxon>
        <taxon>Pseudomonadati</taxon>
        <taxon>Pseudomonadota</taxon>
        <taxon>Gammaproteobacteria</taxon>
        <taxon>Vibrionales</taxon>
        <taxon>Vibrionaceae</taxon>
        <taxon>Vibrio</taxon>
    </lineage>
</organism>
<keyword evidence="2" id="KW-1185">Reference proteome</keyword>
<protein>
    <submittedName>
        <fullName evidence="1">Uncharacterized protein</fullName>
    </submittedName>
</protein>
<dbReference type="AlphaFoldDB" id="A0A2N8Z9A3"/>
<evidence type="ECO:0000313" key="1">
    <source>
        <dbReference type="EMBL" id="SON48491.1"/>
    </source>
</evidence>
<dbReference type="EMBL" id="LT960611">
    <property type="protein sequence ID" value="SON48491.1"/>
    <property type="molecule type" value="Genomic_DNA"/>
</dbReference>
<evidence type="ECO:0000313" key="2">
    <source>
        <dbReference type="Proteomes" id="UP000235828"/>
    </source>
</evidence>
<proteinExistence type="predicted"/>
<reference evidence="1 2" key="1">
    <citation type="submission" date="2017-10" db="EMBL/GenBank/DDBJ databases">
        <authorList>
            <person name="Banno H."/>
            <person name="Chua N.-H."/>
        </authorList>
    </citation>
    <scope>NUCLEOTIDE SEQUENCE [LARGE SCALE GENOMIC DNA]</scope>
    <source>
        <strain evidence="1">Vibrio tapetis CECT4600</strain>
    </source>
</reference>